<accession>A0A9P8L1X4</accession>
<proteinExistence type="predicted"/>
<feature type="region of interest" description="Disordered" evidence="1">
    <location>
        <begin position="95"/>
        <end position="115"/>
    </location>
</feature>
<comment type="caution">
    <text evidence="2">The sequence shown here is derived from an EMBL/GenBank/DDBJ whole genome shotgun (WGS) entry which is preliminary data.</text>
</comment>
<organism evidence="2 3">
    <name type="scientific">Glutinoglossum americanum</name>
    <dbReference type="NCBI Taxonomy" id="1670608"/>
    <lineage>
        <taxon>Eukaryota</taxon>
        <taxon>Fungi</taxon>
        <taxon>Dikarya</taxon>
        <taxon>Ascomycota</taxon>
        <taxon>Pezizomycotina</taxon>
        <taxon>Geoglossomycetes</taxon>
        <taxon>Geoglossales</taxon>
        <taxon>Geoglossaceae</taxon>
        <taxon>Glutinoglossum</taxon>
    </lineage>
</organism>
<protein>
    <submittedName>
        <fullName evidence="2">Uncharacterized protein</fullName>
    </submittedName>
</protein>
<evidence type="ECO:0000313" key="3">
    <source>
        <dbReference type="Proteomes" id="UP000698800"/>
    </source>
</evidence>
<evidence type="ECO:0000256" key="1">
    <source>
        <dbReference type="SAM" id="MobiDB-lite"/>
    </source>
</evidence>
<dbReference type="Proteomes" id="UP000698800">
    <property type="component" value="Unassembled WGS sequence"/>
</dbReference>
<dbReference type="EMBL" id="JAGHQL010000109">
    <property type="protein sequence ID" value="KAH0538441.1"/>
    <property type="molecule type" value="Genomic_DNA"/>
</dbReference>
<dbReference type="AlphaFoldDB" id="A0A9P8L1X4"/>
<reference evidence="2" key="1">
    <citation type="submission" date="2021-03" db="EMBL/GenBank/DDBJ databases">
        <title>Comparative genomics and phylogenomic investigation of the class Geoglossomycetes provide insights into ecological specialization and systematics.</title>
        <authorList>
            <person name="Melie T."/>
            <person name="Pirro S."/>
            <person name="Miller A.N."/>
            <person name="Quandt A."/>
        </authorList>
    </citation>
    <scope>NUCLEOTIDE SEQUENCE</scope>
    <source>
        <strain evidence="2">GBOQ0MN5Z8</strain>
    </source>
</reference>
<gene>
    <name evidence="2" type="ORF">FGG08_004989</name>
</gene>
<keyword evidence="3" id="KW-1185">Reference proteome</keyword>
<name>A0A9P8L1X4_9PEZI</name>
<evidence type="ECO:0000313" key="2">
    <source>
        <dbReference type="EMBL" id="KAH0538441.1"/>
    </source>
</evidence>
<sequence length="115" mass="13037">MYRFILCKGELHLGKDQRPLIDGSTSYAVEGYNYGVNPQTTLQPFDQFGRASLDFNASLGEERISPHRTFIHQDKSKGQELLVEVPITMPLYLETTAESGPPDQDRYWKDQAGTI</sequence>